<evidence type="ECO:0000256" key="1">
    <source>
        <dbReference type="ARBA" id="ARBA00023229"/>
    </source>
</evidence>
<reference evidence="4 5" key="1">
    <citation type="submission" date="2007-10" db="EMBL/GenBank/DDBJ databases">
        <title>Complete sequence of Caldivirga maquilingensis IC-167.</title>
        <authorList>
            <consortium name="US DOE Joint Genome Institute"/>
            <person name="Copeland A."/>
            <person name="Lucas S."/>
            <person name="Lapidus A."/>
            <person name="Barry K."/>
            <person name="Glavina del Rio T."/>
            <person name="Dalin E."/>
            <person name="Tice H."/>
            <person name="Pitluck S."/>
            <person name="Saunders E."/>
            <person name="Brettin T."/>
            <person name="Bruce D."/>
            <person name="Detter J.C."/>
            <person name="Han C."/>
            <person name="Schmutz J."/>
            <person name="Larimer F."/>
            <person name="Land M."/>
            <person name="Hauser L."/>
            <person name="Kyrpides N."/>
            <person name="Ivanova N."/>
            <person name="Biddle J.F."/>
            <person name="Zhang Z."/>
            <person name="Fitz-Gibbon S.T."/>
            <person name="Lowe T.M."/>
            <person name="Saltikov C."/>
            <person name="House C.H."/>
            <person name="Richardson P."/>
        </authorList>
    </citation>
    <scope>NUCLEOTIDE SEQUENCE [LARGE SCALE GENOMIC DNA]</scope>
    <source>
        <strain evidence="5">ATCC 700844 / DSM 13496 / JCM 10307 / IC-167</strain>
    </source>
</reference>
<dbReference type="EMBL" id="CP000852">
    <property type="protein sequence ID" value="ABW02069.1"/>
    <property type="molecule type" value="Genomic_DNA"/>
</dbReference>
<dbReference type="InterPro" id="IPR020616">
    <property type="entry name" value="Thiolase_N"/>
</dbReference>
<name>A8ME63_CALMQ</name>
<dbReference type="InterPro" id="IPR016039">
    <property type="entry name" value="Thiolase-like"/>
</dbReference>
<organism evidence="4 5">
    <name type="scientific">Caldivirga maquilingensis (strain ATCC 700844 / DSM 13496 / JCM 10307 / IC-167)</name>
    <dbReference type="NCBI Taxonomy" id="397948"/>
    <lineage>
        <taxon>Archaea</taxon>
        <taxon>Thermoproteota</taxon>
        <taxon>Thermoprotei</taxon>
        <taxon>Thermoproteales</taxon>
        <taxon>Thermoproteaceae</taxon>
        <taxon>Caldivirga</taxon>
    </lineage>
</organism>
<gene>
    <name evidence="4" type="ordered locus">Cmaq_1242</name>
</gene>
<evidence type="ECO:0000259" key="3">
    <source>
        <dbReference type="Pfam" id="PF22691"/>
    </source>
</evidence>
<dbReference type="RefSeq" id="WP_012186288.1">
    <property type="nucleotide sequence ID" value="NC_009954.1"/>
</dbReference>
<dbReference type="PANTHER" id="PTHR42870:SF6">
    <property type="entry name" value="ACETYL-COA C-ACYLTRANSFERASE"/>
    <property type="match status" value="1"/>
</dbReference>
<dbReference type="PIRSF" id="PIRSF000429">
    <property type="entry name" value="Ac-CoA_Ac_transf"/>
    <property type="match status" value="1"/>
</dbReference>
<evidence type="ECO:0000313" key="5">
    <source>
        <dbReference type="Proteomes" id="UP000001137"/>
    </source>
</evidence>
<proteinExistence type="predicted"/>
<dbReference type="GO" id="GO:0008299">
    <property type="term" value="P:isoprenoid biosynthetic process"/>
    <property type="evidence" value="ECO:0007669"/>
    <property type="project" value="UniProtKB-KW"/>
</dbReference>
<keyword evidence="4" id="KW-0808">Transferase</keyword>
<evidence type="ECO:0000313" key="4">
    <source>
        <dbReference type="EMBL" id="ABW02069.1"/>
    </source>
</evidence>
<evidence type="ECO:0000259" key="2">
    <source>
        <dbReference type="Pfam" id="PF00108"/>
    </source>
</evidence>
<keyword evidence="5" id="KW-1185">Reference proteome</keyword>
<protein>
    <submittedName>
        <fullName evidence="4">Acetyl-CoA C-acyltransferase</fullName>
    </submittedName>
</protein>
<dbReference type="eggNOG" id="arCOG01278">
    <property type="taxonomic scope" value="Archaea"/>
</dbReference>
<dbReference type="InterPro" id="IPR002155">
    <property type="entry name" value="Thiolase"/>
</dbReference>
<dbReference type="Pfam" id="PF22691">
    <property type="entry name" value="Thiolase_C_1"/>
    <property type="match status" value="1"/>
</dbReference>
<dbReference type="Gene3D" id="3.40.47.10">
    <property type="match status" value="1"/>
</dbReference>
<dbReference type="Pfam" id="PF00108">
    <property type="entry name" value="Thiolase_N"/>
    <property type="match status" value="1"/>
</dbReference>
<feature type="domain" description="Thiolase C-terminal" evidence="3">
    <location>
        <begin position="274"/>
        <end position="376"/>
    </location>
</feature>
<sequence>MSISALGYINGVHIIPPGRYYDKGYRELFAEAALKALESAGNPDIKAIYIASALSELTGEQMAIGNVLRDYSGIKNAPSIRVENGDGSGGFAFMVALNHVASMSNGCVLLVGVDKPHEVTSLKQNKYASYLLDSDYESYFGATPVVLAALMAKQYLRNYEYKYEDLATWAIKMHERGAKNPFAYFKRAAKLKDVLDSELVADPLRLYDVSPFVDGAAALVLCSKPNARDQAVGVLGYGFGASNSYFASRNDYTVLMSVTEAVKAINPLSDFNGIVSVHDTYSILGVLALESLGLCKRGSALRLLNEGYFDPGGKVMVNLDGGLKAVGNSMGASGVYQLASVTMQLRGDKPFNGLNAEAAVVEDMVGVDQESVVFMLKVVK</sequence>
<dbReference type="STRING" id="397948.Cmaq_1242"/>
<dbReference type="CDD" id="cd00829">
    <property type="entry name" value="SCP-x_thiolase"/>
    <property type="match status" value="1"/>
</dbReference>
<dbReference type="AlphaFoldDB" id="A8ME63"/>
<dbReference type="PANTHER" id="PTHR42870">
    <property type="entry name" value="ACETYL-COA C-ACETYLTRANSFERASE"/>
    <property type="match status" value="1"/>
</dbReference>
<dbReference type="KEGG" id="cma:Cmaq_1242"/>
<accession>A8ME63</accession>
<keyword evidence="4" id="KW-0012">Acyltransferase</keyword>
<dbReference type="Proteomes" id="UP000001137">
    <property type="component" value="Chromosome"/>
</dbReference>
<dbReference type="GO" id="GO:0016747">
    <property type="term" value="F:acyltransferase activity, transferring groups other than amino-acyl groups"/>
    <property type="evidence" value="ECO:0007669"/>
    <property type="project" value="InterPro"/>
</dbReference>
<dbReference type="GeneID" id="5709468"/>
<dbReference type="OrthoDB" id="167534at2157"/>
<keyword evidence="1" id="KW-0414">Isoprene biosynthesis</keyword>
<feature type="domain" description="Thiolase N-terminal" evidence="2">
    <location>
        <begin position="20"/>
        <end position="224"/>
    </location>
</feature>
<dbReference type="InterPro" id="IPR055140">
    <property type="entry name" value="Thiolase_C_2"/>
</dbReference>
<dbReference type="HOGENOM" id="CLU_035425_4_0_2"/>
<dbReference type="SUPFAM" id="SSF53901">
    <property type="entry name" value="Thiolase-like"/>
    <property type="match status" value="2"/>
</dbReference>